<dbReference type="KEGG" id="fek:C1H87_07680"/>
<dbReference type="CDD" id="cd00082">
    <property type="entry name" value="HisKA"/>
    <property type="match status" value="1"/>
</dbReference>
<feature type="domain" description="Histidine kinase" evidence="6">
    <location>
        <begin position="348"/>
        <end position="566"/>
    </location>
</feature>
<evidence type="ECO:0000259" key="6">
    <source>
        <dbReference type="PROSITE" id="PS50109"/>
    </source>
</evidence>
<dbReference type="CDD" id="cd00075">
    <property type="entry name" value="HATPase"/>
    <property type="match status" value="1"/>
</dbReference>
<keyword evidence="5" id="KW-0812">Transmembrane</keyword>
<dbReference type="InterPro" id="IPR005467">
    <property type="entry name" value="His_kinase_dom"/>
</dbReference>
<proteinExistence type="predicted"/>
<evidence type="ECO:0000256" key="2">
    <source>
        <dbReference type="ARBA" id="ARBA00012438"/>
    </source>
</evidence>
<dbReference type="GO" id="GO:0000155">
    <property type="term" value="F:phosphorelay sensor kinase activity"/>
    <property type="evidence" value="ECO:0007669"/>
    <property type="project" value="InterPro"/>
</dbReference>
<dbReference type="AlphaFoldDB" id="A0A2K9PPV5"/>
<sequence>MKWLVFLLIPINLFSQSNIDDIELKSSIERICKGKFATFHKAHEFYFNKKTDSAYIYSSKASFFDKETEINDFSNFIYGVSASKKGFYSIAEDKLNNISSEFPFQHLVYYNLGITALRSNKFEKSLNYYRKALNYHKIKSNAKLKIIYHNIGICYLHLNNFKKAEDYLKKEVEIAKLDNDTLGLLHAKLDLGNAYYEQHKDNQAIALFEEAYNLSQIHTDLEAKQAASENMAIVEKHRNNYKKSLEYLEQSMAWKDSIWNKNKISLLLEKDKQQIVTLKEKEVQIQKEHVKFQKKQNNWFLGGSIVLLSLLGLLLYFYRIKTRQNEIITTQKQQLEKLNNTKNYLFSVVSHDLRSPVNSINYNNETLNRALSNNNIQEALKLNSANITISKNTSHLLNNILNWALEQNDQLLFSPQFHAIDILIESVLFDYKPLALNKNIELTFLNKDSGTQVFLDQELFKITFRNLIDNAIKFTPEDGKITIETSTSDKACFIIIKDTGAGMPPEILKTINNYETLTIEKIDRSKGLGLGLLLSKVLTLKNNGTFQIKNSDDKGIIITLGVPIKKI</sequence>
<dbReference type="SMART" id="SM00387">
    <property type="entry name" value="HATPase_c"/>
    <property type="match status" value="1"/>
</dbReference>
<protein>
    <recommendedName>
        <fullName evidence="2">histidine kinase</fullName>
        <ecNumber evidence="2">2.7.13.3</ecNumber>
    </recommendedName>
</protein>
<dbReference type="SUPFAM" id="SSF47384">
    <property type="entry name" value="Homodimeric domain of signal transducing histidine kinase"/>
    <property type="match status" value="1"/>
</dbReference>
<feature type="repeat" description="TPR" evidence="4">
    <location>
        <begin position="106"/>
        <end position="139"/>
    </location>
</feature>
<dbReference type="InterPro" id="IPR011990">
    <property type="entry name" value="TPR-like_helical_dom_sf"/>
</dbReference>
<evidence type="ECO:0000256" key="4">
    <source>
        <dbReference type="PROSITE-ProRule" id="PRU00339"/>
    </source>
</evidence>
<dbReference type="RefSeq" id="WP_102755252.1">
    <property type="nucleotide sequence ID" value="NZ_CP025791.1"/>
</dbReference>
<dbReference type="EC" id="2.7.13.3" evidence="2"/>
<feature type="transmembrane region" description="Helical" evidence="5">
    <location>
        <begin position="299"/>
        <end position="318"/>
    </location>
</feature>
<comment type="catalytic activity">
    <reaction evidence="1">
        <text>ATP + protein L-histidine = ADP + protein N-phospho-L-histidine.</text>
        <dbReference type="EC" id="2.7.13.3"/>
    </reaction>
</comment>
<dbReference type="EMBL" id="CP025791">
    <property type="protein sequence ID" value="AUP78597.1"/>
    <property type="molecule type" value="Genomic_DNA"/>
</dbReference>
<dbReference type="InterPro" id="IPR036097">
    <property type="entry name" value="HisK_dim/P_sf"/>
</dbReference>
<evidence type="ECO:0000313" key="8">
    <source>
        <dbReference type="Proteomes" id="UP000235826"/>
    </source>
</evidence>
<evidence type="ECO:0000313" key="7">
    <source>
        <dbReference type="EMBL" id="AUP78597.1"/>
    </source>
</evidence>
<dbReference type="SMART" id="SM00028">
    <property type="entry name" value="TPR"/>
    <property type="match status" value="3"/>
</dbReference>
<keyword evidence="5" id="KW-1133">Transmembrane helix</keyword>
<dbReference type="Proteomes" id="UP000235826">
    <property type="component" value="Chromosome"/>
</dbReference>
<dbReference type="PANTHER" id="PTHR43547:SF2">
    <property type="entry name" value="HYBRID SIGNAL TRANSDUCTION HISTIDINE KINASE C"/>
    <property type="match status" value="1"/>
</dbReference>
<dbReference type="Pfam" id="PF13181">
    <property type="entry name" value="TPR_8"/>
    <property type="match status" value="1"/>
</dbReference>
<keyword evidence="3" id="KW-0597">Phosphoprotein</keyword>
<name>A0A2K9PPV5_9FLAO</name>
<dbReference type="PRINTS" id="PR00344">
    <property type="entry name" value="BCTRLSENSOR"/>
</dbReference>
<feature type="repeat" description="TPR" evidence="4">
    <location>
        <begin position="145"/>
        <end position="178"/>
    </location>
</feature>
<gene>
    <name evidence="7" type="ORF">C1H87_07680</name>
</gene>
<dbReference type="Gene3D" id="3.30.565.10">
    <property type="entry name" value="Histidine kinase-like ATPase, C-terminal domain"/>
    <property type="match status" value="1"/>
</dbReference>
<dbReference type="PROSITE" id="PS50109">
    <property type="entry name" value="HIS_KIN"/>
    <property type="match status" value="1"/>
</dbReference>
<keyword evidence="8" id="KW-1185">Reference proteome</keyword>
<dbReference type="OrthoDB" id="9781208at2"/>
<dbReference type="InterPro" id="IPR003661">
    <property type="entry name" value="HisK_dim/P_dom"/>
</dbReference>
<organism evidence="7 8">
    <name type="scientific">Flavivirga eckloniae</name>
    <dbReference type="NCBI Taxonomy" id="1803846"/>
    <lineage>
        <taxon>Bacteria</taxon>
        <taxon>Pseudomonadati</taxon>
        <taxon>Bacteroidota</taxon>
        <taxon>Flavobacteriia</taxon>
        <taxon>Flavobacteriales</taxon>
        <taxon>Flavobacteriaceae</taxon>
        <taxon>Flavivirga</taxon>
    </lineage>
</organism>
<evidence type="ECO:0000256" key="1">
    <source>
        <dbReference type="ARBA" id="ARBA00000085"/>
    </source>
</evidence>
<dbReference type="PROSITE" id="PS50005">
    <property type="entry name" value="TPR"/>
    <property type="match status" value="3"/>
</dbReference>
<reference evidence="7 8" key="1">
    <citation type="submission" date="2018-01" db="EMBL/GenBank/DDBJ databases">
        <title>Complete genome sequence of Flavivirga eckloniae ECD14 isolated from seaweed Ecklonia cava.</title>
        <authorList>
            <person name="Lee J.H."/>
            <person name="Baik K.S."/>
            <person name="Seong C.N."/>
        </authorList>
    </citation>
    <scope>NUCLEOTIDE SEQUENCE [LARGE SCALE GENOMIC DNA]</scope>
    <source>
        <strain evidence="7 8">ECD14</strain>
    </source>
</reference>
<evidence type="ECO:0000256" key="3">
    <source>
        <dbReference type="ARBA" id="ARBA00022553"/>
    </source>
</evidence>
<dbReference type="Pfam" id="PF02518">
    <property type="entry name" value="HATPase_c"/>
    <property type="match status" value="1"/>
</dbReference>
<dbReference type="Pfam" id="PF13424">
    <property type="entry name" value="TPR_12"/>
    <property type="match status" value="1"/>
</dbReference>
<accession>A0A2K9PPV5</accession>
<dbReference type="SUPFAM" id="SSF48452">
    <property type="entry name" value="TPR-like"/>
    <property type="match status" value="1"/>
</dbReference>
<dbReference type="InterPro" id="IPR004358">
    <property type="entry name" value="Sig_transdc_His_kin-like_C"/>
</dbReference>
<dbReference type="InterPro" id="IPR019734">
    <property type="entry name" value="TPR_rpt"/>
</dbReference>
<feature type="repeat" description="TPR" evidence="4">
    <location>
        <begin position="185"/>
        <end position="218"/>
    </location>
</feature>
<dbReference type="PANTHER" id="PTHR43547">
    <property type="entry name" value="TWO-COMPONENT HISTIDINE KINASE"/>
    <property type="match status" value="1"/>
</dbReference>
<keyword evidence="5" id="KW-0472">Membrane</keyword>
<dbReference type="InterPro" id="IPR036890">
    <property type="entry name" value="HATPase_C_sf"/>
</dbReference>
<dbReference type="SUPFAM" id="SSF55874">
    <property type="entry name" value="ATPase domain of HSP90 chaperone/DNA topoisomerase II/histidine kinase"/>
    <property type="match status" value="1"/>
</dbReference>
<evidence type="ECO:0000256" key="5">
    <source>
        <dbReference type="SAM" id="Phobius"/>
    </source>
</evidence>
<keyword evidence="4" id="KW-0802">TPR repeat</keyword>
<dbReference type="InterPro" id="IPR003594">
    <property type="entry name" value="HATPase_dom"/>
</dbReference>
<dbReference type="Gene3D" id="1.25.40.10">
    <property type="entry name" value="Tetratricopeptide repeat domain"/>
    <property type="match status" value="1"/>
</dbReference>
<dbReference type="Gene3D" id="1.10.287.130">
    <property type="match status" value="1"/>
</dbReference>